<sequence>MFYRFKPRKSPATSDQQTERLNAKIRDMQRKWAQSLQQGAEKLPKHRLKTILILAGILASAAASFLLYDGLASQPPTIHRFNLSIPTLAEPILVPKGPERQQALDDYLDSLEKALILDSLRNIKIKK</sequence>
<keyword evidence="1" id="KW-0812">Transmembrane</keyword>
<feature type="transmembrane region" description="Helical" evidence="1">
    <location>
        <begin position="51"/>
        <end position="68"/>
    </location>
</feature>
<dbReference type="EMBL" id="FNAN01000011">
    <property type="protein sequence ID" value="SDF60956.1"/>
    <property type="molecule type" value="Genomic_DNA"/>
</dbReference>
<evidence type="ECO:0000313" key="2">
    <source>
        <dbReference type="EMBL" id="SDF60956.1"/>
    </source>
</evidence>
<accession>A0A1G7MH43</accession>
<dbReference type="RefSeq" id="WP_090153632.1">
    <property type="nucleotide sequence ID" value="NZ_FNAN01000011.1"/>
</dbReference>
<name>A0A1G7MH43_9BACT</name>
<reference evidence="3" key="1">
    <citation type="submission" date="2016-10" db="EMBL/GenBank/DDBJ databases">
        <authorList>
            <person name="Varghese N."/>
            <person name="Submissions S."/>
        </authorList>
    </citation>
    <scope>NUCLEOTIDE SEQUENCE [LARGE SCALE GENOMIC DNA]</scope>
    <source>
        <strain evidence="3">DSM 25329</strain>
    </source>
</reference>
<evidence type="ECO:0000256" key="1">
    <source>
        <dbReference type="SAM" id="Phobius"/>
    </source>
</evidence>
<gene>
    <name evidence="2" type="ORF">SAMN04487996_111264</name>
</gene>
<keyword evidence="1" id="KW-0472">Membrane</keyword>
<organism evidence="2 3">
    <name type="scientific">Dyadobacter soli</name>
    <dbReference type="NCBI Taxonomy" id="659014"/>
    <lineage>
        <taxon>Bacteria</taxon>
        <taxon>Pseudomonadati</taxon>
        <taxon>Bacteroidota</taxon>
        <taxon>Cytophagia</taxon>
        <taxon>Cytophagales</taxon>
        <taxon>Spirosomataceae</taxon>
        <taxon>Dyadobacter</taxon>
    </lineage>
</organism>
<dbReference type="OrthoDB" id="954486at2"/>
<proteinExistence type="predicted"/>
<keyword evidence="3" id="KW-1185">Reference proteome</keyword>
<keyword evidence="1" id="KW-1133">Transmembrane helix</keyword>
<dbReference type="Proteomes" id="UP000198748">
    <property type="component" value="Unassembled WGS sequence"/>
</dbReference>
<dbReference type="STRING" id="659014.SAMN04487996_111264"/>
<dbReference type="AlphaFoldDB" id="A0A1G7MH43"/>
<evidence type="ECO:0000313" key="3">
    <source>
        <dbReference type="Proteomes" id="UP000198748"/>
    </source>
</evidence>
<protein>
    <submittedName>
        <fullName evidence="2">Uncharacterized protein</fullName>
    </submittedName>
</protein>